<dbReference type="KEGG" id="ela:UCREL1_4720"/>
<organism evidence="7 8">
    <name type="scientific">Eutypa lata (strain UCR-EL1)</name>
    <name type="common">Grapevine dieback disease fungus</name>
    <name type="synonym">Eutypa armeniacae</name>
    <dbReference type="NCBI Taxonomy" id="1287681"/>
    <lineage>
        <taxon>Eukaryota</taxon>
        <taxon>Fungi</taxon>
        <taxon>Dikarya</taxon>
        <taxon>Ascomycota</taxon>
        <taxon>Pezizomycotina</taxon>
        <taxon>Sordariomycetes</taxon>
        <taxon>Xylariomycetidae</taxon>
        <taxon>Xylariales</taxon>
        <taxon>Diatrypaceae</taxon>
        <taxon>Eutypa</taxon>
    </lineage>
</organism>
<dbReference type="Gene3D" id="3.40.50.200">
    <property type="entry name" value="Peptidase S8/S53 domain"/>
    <property type="match status" value="1"/>
</dbReference>
<dbReference type="CDD" id="cd07491">
    <property type="entry name" value="Peptidases_S8_7"/>
    <property type="match status" value="1"/>
</dbReference>
<gene>
    <name evidence="7" type="ORF">UCREL1_4720</name>
</gene>
<dbReference type="InterPro" id="IPR000209">
    <property type="entry name" value="Peptidase_S8/S53_dom"/>
</dbReference>
<feature type="domain" description="Peptidase S8/S53" evidence="6">
    <location>
        <begin position="178"/>
        <end position="406"/>
    </location>
</feature>
<dbReference type="InterPro" id="IPR051048">
    <property type="entry name" value="Peptidase_S8/S53_subtilisin"/>
</dbReference>
<keyword evidence="4 5" id="KW-0720">Serine protease</keyword>
<evidence type="ECO:0000256" key="2">
    <source>
        <dbReference type="ARBA" id="ARBA00022670"/>
    </source>
</evidence>
<evidence type="ECO:0000259" key="6">
    <source>
        <dbReference type="Pfam" id="PF00082"/>
    </source>
</evidence>
<feature type="active site" description="Charge relay system" evidence="5">
    <location>
        <position position="391"/>
    </location>
</feature>
<evidence type="ECO:0000256" key="4">
    <source>
        <dbReference type="ARBA" id="ARBA00022825"/>
    </source>
</evidence>
<dbReference type="GO" id="GO:0004252">
    <property type="term" value="F:serine-type endopeptidase activity"/>
    <property type="evidence" value="ECO:0007669"/>
    <property type="project" value="UniProtKB-UniRule"/>
</dbReference>
<dbReference type="EMBL" id="KB706272">
    <property type="protein sequence ID" value="EMR68279.1"/>
    <property type="molecule type" value="Genomic_DNA"/>
</dbReference>
<comment type="similarity">
    <text evidence="1 5">Belongs to the peptidase S8 family.</text>
</comment>
<keyword evidence="8" id="KW-1185">Reference proteome</keyword>
<evidence type="ECO:0000313" key="7">
    <source>
        <dbReference type="EMBL" id="EMR68279.1"/>
    </source>
</evidence>
<evidence type="ECO:0000256" key="1">
    <source>
        <dbReference type="ARBA" id="ARBA00011073"/>
    </source>
</evidence>
<keyword evidence="3 5" id="KW-0378">Hydrolase</keyword>
<dbReference type="PROSITE" id="PS51892">
    <property type="entry name" value="SUBTILASE"/>
    <property type="match status" value="1"/>
</dbReference>
<dbReference type="AlphaFoldDB" id="M7SPC2"/>
<dbReference type="InterPro" id="IPR036852">
    <property type="entry name" value="Peptidase_S8/S53_dom_sf"/>
</dbReference>
<feature type="active site" description="Charge relay system" evidence="5">
    <location>
        <position position="225"/>
    </location>
</feature>
<dbReference type="InterPro" id="IPR015500">
    <property type="entry name" value="Peptidase_S8_subtilisin-rel"/>
</dbReference>
<dbReference type="PRINTS" id="PR00723">
    <property type="entry name" value="SUBTILISIN"/>
</dbReference>
<dbReference type="PANTHER" id="PTHR43399:SF4">
    <property type="entry name" value="CELL WALL-ASSOCIATED PROTEASE"/>
    <property type="match status" value="1"/>
</dbReference>
<dbReference type="SUPFAM" id="SSF52743">
    <property type="entry name" value="Subtilisin-like"/>
    <property type="match status" value="1"/>
</dbReference>
<evidence type="ECO:0000256" key="3">
    <source>
        <dbReference type="ARBA" id="ARBA00022801"/>
    </source>
</evidence>
<accession>M7SPC2</accession>
<evidence type="ECO:0000313" key="8">
    <source>
        <dbReference type="Proteomes" id="UP000012174"/>
    </source>
</evidence>
<dbReference type="Proteomes" id="UP000012174">
    <property type="component" value="Unassembled WGS sequence"/>
</dbReference>
<evidence type="ECO:0000256" key="5">
    <source>
        <dbReference type="PROSITE-ProRule" id="PRU01240"/>
    </source>
</evidence>
<dbReference type="HOGENOM" id="CLU_006016_4_0_1"/>
<dbReference type="OrthoDB" id="5093543at2759"/>
<dbReference type="PANTHER" id="PTHR43399">
    <property type="entry name" value="SUBTILISIN-RELATED"/>
    <property type="match status" value="1"/>
</dbReference>
<sequence length="499" mass="56379">MISERLKLLYLRTQKPDCVSRCLHLQGERDKELWFDFGPPKKITRVDFQKNFKHLRFNTALQYVAFPEVELDEAEDDPGIQNEGRKGIESNMRLRKNLDDFEHRLYKWWPEESPKPRVIRPKFINGRLLARAQPDESIHEHQGHPIDPHKWMQCMEEFASNFRQVRALRDKEQSLNPVEVALIDDGTDITHPDLKGMKVSGKSFHNFHDGSTWRVSPYWDSSSGHGTLMARLIHRICPSAVIHVIKLQTFIGEGSTKLQINPDSAISAIEYATEQGVQIISMSWTVKAPNDPTQRKAFDDVIHKALNSEEILMFCAASDQGKYADLTYPHGSNPNSFRIGAAKATGSMSDTVGDFHKLSFTFPGHEVVIDHAYDDVFDKSFSKFEAHSGSSVANALAAALAALIIECVRLGILYTSETKQPDPSVAIRQSDLDAISRRGAMDDAFRVIGTNRNTDNMYIEVWKTFSGVAERLKQNEGARISQLEIIAGLARLFLKKGVT</sequence>
<protein>
    <submittedName>
        <fullName evidence="7">Putative intracellular serine protease protein</fullName>
    </submittedName>
</protein>
<feature type="active site" description="Charge relay system" evidence="5">
    <location>
        <position position="184"/>
    </location>
</feature>
<keyword evidence="2 5" id="KW-0645">Protease</keyword>
<dbReference type="Pfam" id="PF00082">
    <property type="entry name" value="Peptidase_S8"/>
    <property type="match status" value="1"/>
</dbReference>
<dbReference type="GO" id="GO:0006508">
    <property type="term" value="P:proteolysis"/>
    <property type="evidence" value="ECO:0007669"/>
    <property type="project" value="UniProtKB-KW"/>
</dbReference>
<proteinExistence type="inferred from homology"/>
<dbReference type="OMA" id="WIENMEN"/>
<name>M7SPC2_EUTLA</name>
<reference evidence="8" key="1">
    <citation type="journal article" date="2013" name="Genome Announc.">
        <title>Draft genome sequence of the grapevine dieback fungus Eutypa lata UCR-EL1.</title>
        <authorList>
            <person name="Blanco-Ulate B."/>
            <person name="Rolshausen P.E."/>
            <person name="Cantu D."/>
        </authorList>
    </citation>
    <scope>NUCLEOTIDE SEQUENCE [LARGE SCALE GENOMIC DNA]</scope>
    <source>
        <strain evidence="8">UCR-EL1</strain>
    </source>
</reference>
<dbReference type="eggNOG" id="ENOG502S098">
    <property type="taxonomic scope" value="Eukaryota"/>
</dbReference>